<reference evidence="1 2" key="1">
    <citation type="submission" date="2021-03" db="EMBL/GenBank/DDBJ databases">
        <title>Complete genome of Parasphingorhabdus_sp.JHSY0214.</title>
        <authorList>
            <person name="Yoo J.H."/>
            <person name="Bae J.W."/>
        </authorList>
    </citation>
    <scope>NUCLEOTIDE SEQUENCE [LARGE SCALE GENOMIC DNA]</scope>
    <source>
        <strain evidence="1 2">JHSY0214</strain>
    </source>
</reference>
<dbReference type="EMBL" id="CP071794">
    <property type="protein sequence ID" value="QTD57199.1"/>
    <property type="molecule type" value="Genomic_DNA"/>
</dbReference>
<protein>
    <submittedName>
        <fullName evidence="1">Uncharacterized protein</fullName>
    </submittedName>
</protein>
<keyword evidence="2" id="KW-1185">Reference proteome</keyword>
<gene>
    <name evidence="1" type="ORF">J4G78_06545</name>
</gene>
<name>A0ABX7T6G3_9SPHN</name>
<proteinExistence type="predicted"/>
<sequence length="82" mass="8986">MSVAERMKNDDKIDHIAVRTGLFTLITARLEDAHEIAVKGQSTKIDEQLVSQLSSDLESNLDEIQILLNATAVILNLRPAGS</sequence>
<dbReference type="Proteomes" id="UP000663923">
    <property type="component" value="Chromosome"/>
</dbReference>
<organism evidence="1 2">
    <name type="scientific">Parasphingorhabdus cellanae</name>
    <dbReference type="NCBI Taxonomy" id="2806553"/>
    <lineage>
        <taxon>Bacteria</taxon>
        <taxon>Pseudomonadati</taxon>
        <taxon>Pseudomonadota</taxon>
        <taxon>Alphaproteobacteria</taxon>
        <taxon>Sphingomonadales</taxon>
        <taxon>Sphingomonadaceae</taxon>
        <taxon>Parasphingorhabdus</taxon>
    </lineage>
</organism>
<evidence type="ECO:0000313" key="1">
    <source>
        <dbReference type="EMBL" id="QTD57199.1"/>
    </source>
</evidence>
<dbReference type="RefSeq" id="WP_207989481.1">
    <property type="nucleotide sequence ID" value="NZ_CP071794.1"/>
</dbReference>
<evidence type="ECO:0000313" key="2">
    <source>
        <dbReference type="Proteomes" id="UP000663923"/>
    </source>
</evidence>
<accession>A0ABX7T6G3</accession>